<dbReference type="SMART" id="SM00091">
    <property type="entry name" value="PAS"/>
    <property type="match status" value="1"/>
</dbReference>
<evidence type="ECO:0000259" key="6">
    <source>
        <dbReference type="PROSITE" id="PS51656"/>
    </source>
</evidence>
<dbReference type="PROSITE" id="PS51656">
    <property type="entry name" value="4FE4S"/>
    <property type="match status" value="1"/>
</dbReference>
<evidence type="ECO:0000256" key="3">
    <source>
        <dbReference type="ARBA" id="ARBA00023004"/>
    </source>
</evidence>
<dbReference type="Gene3D" id="3.30.70.20">
    <property type="match status" value="1"/>
</dbReference>
<dbReference type="EMBL" id="VUMN01000009">
    <property type="protein sequence ID" value="MSS58328.1"/>
    <property type="molecule type" value="Genomic_DNA"/>
</dbReference>
<dbReference type="SUPFAM" id="SSF54862">
    <property type="entry name" value="4Fe-4S ferredoxins"/>
    <property type="match status" value="1"/>
</dbReference>
<dbReference type="Gene3D" id="1.10.15.40">
    <property type="entry name" value="Electron transport complex subunit B, putative Fe-S cluster"/>
    <property type="match status" value="1"/>
</dbReference>
<dbReference type="Pfam" id="PF13188">
    <property type="entry name" value="PAS_8"/>
    <property type="match status" value="1"/>
</dbReference>
<dbReference type="PROSITE" id="PS51379">
    <property type="entry name" value="4FE4S_FER_2"/>
    <property type="match status" value="2"/>
</dbReference>
<dbReference type="Gene3D" id="3.30.450.20">
    <property type="entry name" value="PAS domain"/>
    <property type="match status" value="1"/>
</dbReference>
<evidence type="ECO:0000256" key="4">
    <source>
        <dbReference type="ARBA" id="ARBA00023014"/>
    </source>
</evidence>
<proteinExistence type="predicted"/>
<dbReference type="InterPro" id="IPR050572">
    <property type="entry name" value="Fe-S_Ferredoxin"/>
</dbReference>
<dbReference type="InterPro" id="IPR017900">
    <property type="entry name" value="4Fe4S_Fe_S_CS"/>
</dbReference>
<evidence type="ECO:0000313" key="8">
    <source>
        <dbReference type="Proteomes" id="UP000461880"/>
    </source>
</evidence>
<evidence type="ECO:0000259" key="5">
    <source>
        <dbReference type="PROSITE" id="PS51379"/>
    </source>
</evidence>
<evidence type="ECO:0000256" key="2">
    <source>
        <dbReference type="ARBA" id="ARBA00022723"/>
    </source>
</evidence>
<sequence>MSTGHFIRLEEAQCHNCMRCVRACPTNAMTYIHQMPAIVEEECILCGRCYSVCPHDAKEVLSELGRVKKWLNDGEEVILSAAPSFAAVWPQLNDLIALLKARGFSEVEETARGAALVSRAYANLAEKGEMKNIISTACPAINNLIEKEYGDLTQYMAPVVSPLIAHGRLIREKHPHAKVIFLSPCIAKYKEIQDARFAGAVDACISMEEVLNWVESSLKEEEKTAWENFTGSISRLYPTPGGIIATMEKSEKYHYVNVEGVPRIRKVLEAMRDGTLSGYFFEVSACEGSCIGGPLLSHFKHNEWLGQSVIRDNVDVQKRIGPGELPFSLDATWKAEHIYRPVHTEEEIQDELIVMGKTSADKIHDCGACGYETCRAKAIAVLDGKADPKICLPGALERAESLSNVVIENTPNGIVVLDKDLNVREMNPSARKMLDLDMVNPTGMPVSAVLPDDALERLIRSTGRKTEYIRIWYEGYHKLIDHAIVKVQGQSYTVVILMDRTQEDAKEKQLRNMRERTMEVTSQVIDEQMRTVQEIASLLGETTAKSKVALTKLKQAMDEDE</sequence>
<dbReference type="InterPro" id="IPR035965">
    <property type="entry name" value="PAS-like_dom_sf"/>
</dbReference>
<dbReference type="RefSeq" id="WP_105302862.1">
    <property type="nucleotide sequence ID" value="NZ_VUMN01000009.1"/>
</dbReference>
<evidence type="ECO:0000256" key="1">
    <source>
        <dbReference type="ARBA" id="ARBA00022485"/>
    </source>
</evidence>
<dbReference type="GO" id="GO:0046872">
    <property type="term" value="F:metal ion binding"/>
    <property type="evidence" value="ECO:0007669"/>
    <property type="project" value="UniProtKB-KW"/>
</dbReference>
<dbReference type="PROSITE" id="PS00198">
    <property type="entry name" value="4FE4S_FER_1"/>
    <property type="match status" value="1"/>
</dbReference>
<comment type="caution">
    <text evidence="7">The sequence shown here is derived from an EMBL/GenBank/DDBJ whole genome shotgun (WGS) entry which is preliminary data.</text>
</comment>
<keyword evidence="2" id="KW-0479">Metal-binding</keyword>
<dbReference type="InterPro" id="IPR009016">
    <property type="entry name" value="Fe_hydrogenase"/>
</dbReference>
<dbReference type="Pfam" id="PF13237">
    <property type="entry name" value="Fer4_10"/>
    <property type="match status" value="1"/>
</dbReference>
<gene>
    <name evidence="7" type="ORF">FYJ51_05360</name>
</gene>
<feature type="domain" description="4Fe-4S" evidence="6">
    <location>
        <begin position="347"/>
        <end position="408"/>
    </location>
</feature>
<dbReference type="InterPro" id="IPR000014">
    <property type="entry name" value="PAS"/>
</dbReference>
<dbReference type="Proteomes" id="UP000461880">
    <property type="component" value="Unassembled WGS sequence"/>
</dbReference>
<keyword evidence="1" id="KW-0004">4Fe-4S</keyword>
<dbReference type="InterPro" id="IPR004108">
    <property type="entry name" value="Fe_hydrogenase_lsu_C"/>
</dbReference>
<feature type="domain" description="4Fe-4S ferredoxin-type" evidence="5">
    <location>
        <begin position="5"/>
        <end position="31"/>
    </location>
</feature>
<name>A0A7X2NSI1_9FIRM</name>
<keyword evidence="3" id="KW-0408">Iron</keyword>
<feature type="domain" description="4Fe-4S ferredoxin-type" evidence="5">
    <location>
        <begin position="34"/>
        <end position="63"/>
    </location>
</feature>
<keyword evidence="4" id="KW-0411">Iron-sulfur</keyword>
<keyword evidence="8" id="KW-1185">Reference proteome</keyword>
<evidence type="ECO:0000313" key="7">
    <source>
        <dbReference type="EMBL" id="MSS58328.1"/>
    </source>
</evidence>
<dbReference type="InterPro" id="IPR007202">
    <property type="entry name" value="4Fe-4S_dom"/>
</dbReference>
<dbReference type="GO" id="GO:0051539">
    <property type="term" value="F:4 iron, 4 sulfur cluster binding"/>
    <property type="evidence" value="ECO:0007669"/>
    <property type="project" value="UniProtKB-KW"/>
</dbReference>
<organism evidence="7 8">
    <name type="scientific">Stecheria intestinalis</name>
    <dbReference type="NCBI Taxonomy" id="2606630"/>
    <lineage>
        <taxon>Bacteria</taxon>
        <taxon>Bacillati</taxon>
        <taxon>Bacillota</taxon>
        <taxon>Erysipelotrichia</taxon>
        <taxon>Erysipelotrichales</taxon>
        <taxon>Erysipelotrichaceae</taxon>
        <taxon>Stecheria</taxon>
    </lineage>
</organism>
<dbReference type="Pfam" id="PF04060">
    <property type="entry name" value="FeS"/>
    <property type="match status" value="1"/>
</dbReference>
<protein>
    <submittedName>
        <fullName evidence="7">4Fe-4S dicluster domain-containing protein</fullName>
    </submittedName>
</protein>
<accession>A0A7X2NSI1</accession>
<dbReference type="InterPro" id="IPR017896">
    <property type="entry name" value="4Fe4S_Fe-S-bd"/>
</dbReference>
<dbReference type="PANTHER" id="PTHR43687">
    <property type="entry name" value="ADENYLYLSULFATE REDUCTASE, BETA SUBUNIT"/>
    <property type="match status" value="1"/>
</dbReference>
<reference evidence="7 8" key="1">
    <citation type="submission" date="2019-08" db="EMBL/GenBank/DDBJ databases">
        <title>In-depth cultivation of the pig gut microbiome towards novel bacterial diversity and tailored functional studies.</title>
        <authorList>
            <person name="Wylensek D."/>
            <person name="Hitch T.C.A."/>
            <person name="Clavel T."/>
        </authorList>
    </citation>
    <scope>NUCLEOTIDE SEQUENCE [LARGE SCALE GENOMIC DNA]</scope>
    <source>
        <strain evidence="7 8">Oil+RF-744-GAM-WT-6</strain>
    </source>
</reference>
<dbReference type="AlphaFoldDB" id="A0A7X2NSI1"/>
<dbReference type="Pfam" id="PF02906">
    <property type="entry name" value="Fe_hyd_lg_C"/>
    <property type="match status" value="1"/>
</dbReference>
<dbReference type="SUPFAM" id="SSF53920">
    <property type="entry name" value="Fe-only hydrogenase"/>
    <property type="match status" value="1"/>
</dbReference>
<dbReference type="Gene3D" id="3.40.950.10">
    <property type="entry name" value="Fe-only Hydrogenase (Larger Subunit), Chain L, domain 3"/>
    <property type="match status" value="1"/>
</dbReference>
<dbReference type="SUPFAM" id="SSF55785">
    <property type="entry name" value="PYP-like sensor domain (PAS domain)"/>
    <property type="match status" value="1"/>
</dbReference>
<dbReference type="PANTHER" id="PTHR43687:SF1">
    <property type="entry name" value="FERREDOXIN III"/>
    <property type="match status" value="1"/>
</dbReference>